<comment type="caution">
    <text evidence="4">The sequence shown here is derived from an EMBL/GenBank/DDBJ whole genome shotgun (WGS) entry which is preliminary data.</text>
</comment>
<keyword evidence="3" id="KW-0732">Signal</keyword>
<evidence type="ECO:0000256" key="2">
    <source>
        <dbReference type="SAM" id="Phobius"/>
    </source>
</evidence>
<protein>
    <recommendedName>
        <fullName evidence="6">Membrane-associated protein</fullName>
    </recommendedName>
</protein>
<sequence length="376" mass="40248">MASRSKRMADKGCRRLAFVLVVTALLLEYVPQAAALSGRQVCPVSTSAAAMSAWCTARFGGRGGTLTASAWDRGRQSFSCICNANADAAMQITRVAAFQQLTDDEMVSESLSSSDNSSSHLTLENRSSISSSSSNPVVTGMCSWMGAFTPYPDGVQCMATTGVCPSSCSVMPPNLCNNAVAKSEICTEAGAYNVFYSCQTCNGRNYTIHSISVSSCTRHYTEADRCDAQAACSGHGCCVGRGAACVCYSDSVNGFYTGSTCSSCQSGYERNSANLCLVVPNRVQIILASIAKTWTMVAPNMAVLFLFVIFGVTRKLNASDRPFDLTGLRRANLSTVQVARRRQQSLFHPKYIPMRPAKSRSFANPHQPTARGPPAF</sequence>
<feature type="transmembrane region" description="Helical" evidence="2">
    <location>
        <begin position="294"/>
        <end position="313"/>
    </location>
</feature>
<gene>
    <name evidence="4" type="ORF">ABL78_6639</name>
</gene>
<accession>A0A0N0P3M3</accession>
<reference evidence="4 5" key="1">
    <citation type="journal article" date="2015" name="PLoS Pathog.">
        <title>Leptomonas seymouri: Adaptations to the Dixenous Life Cycle Analyzed by Genome Sequencing, Transcriptome Profiling and Co-infection with Leishmania donovani.</title>
        <authorList>
            <person name="Kraeva N."/>
            <person name="Butenko A."/>
            <person name="Hlavacova J."/>
            <person name="Kostygov A."/>
            <person name="Myskova J."/>
            <person name="Grybchuk D."/>
            <person name="Lestinova T."/>
            <person name="Votypka J."/>
            <person name="Volf P."/>
            <person name="Opperdoes F."/>
            <person name="Flegontov P."/>
            <person name="Lukes J."/>
            <person name="Yurchenko V."/>
        </authorList>
    </citation>
    <scope>NUCLEOTIDE SEQUENCE [LARGE SCALE GENOMIC DNA]</scope>
    <source>
        <strain evidence="4 5">ATCC 30220</strain>
    </source>
</reference>
<name>A0A0N0P3M3_LEPSE</name>
<evidence type="ECO:0008006" key="6">
    <source>
        <dbReference type="Google" id="ProtNLM"/>
    </source>
</evidence>
<keyword evidence="5" id="KW-1185">Reference proteome</keyword>
<keyword evidence="2" id="KW-0472">Membrane</keyword>
<feature type="compositionally biased region" description="Low complexity" evidence="1">
    <location>
        <begin position="109"/>
        <end position="119"/>
    </location>
</feature>
<evidence type="ECO:0000256" key="1">
    <source>
        <dbReference type="SAM" id="MobiDB-lite"/>
    </source>
</evidence>
<dbReference type="AlphaFoldDB" id="A0A0N0P3M3"/>
<feature type="signal peptide" evidence="3">
    <location>
        <begin position="1"/>
        <end position="35"/>
    </location>
</feature>
<dbReference type="VEuPathDB" id="TriTrypDB:Lsey_0271_0010"/>
<feature type="chain" id="PRO_5005857238" description="Membrane-associated protein" evidence="3">
    <location>
        <begin position="36"/>
        <end position="376"/>
    </location>
</feature>
<dbReference type="EMBL" id="LJSK01000271">
    <property type="protein sequence ID" value="KPI84296.1"/>
    <property type="molecule type" value="Genomic_DNA"/>
</dbReference>
<dbReference type="OMA" id="SGHGCCA"/>
<keyword evidence="2" id="KW-1133">Transmembrane helix</keyword>
<dbReference type="OrthoDB" id="272535at2759"/>
<proteinExistence type="predicted"/>
<evidence type="ECO:0000313" key="4">
    <source>
        <dbReference type="EMBL" id="KPI84296.1"/>
    </source>
</evidence>
<organism evidence="4 5">
    <name type="scientific">Leptomonas seymouri</name>
    <dbReference type="NCBI Taxonomy" id="5684"/>
    <lineage>
        <taxon>Eukaryota</taxon>
        <taxon>Discoba</taxon>
        <taxon>Euglenozoa</taxon>
        <taxon>Kinetoplastea</taxon>
        <taxon>Metakinetoplastina</taxon>
        <taxon>Trypanosomatida</taxon>
        <taxon>Trypanosomatidae</taxon>
        <taxon>Leishmaniinae</taxon>
        <taxon>Leptomonas</taxon>
    </lineage>
</organism>
<evidence type="ECO:0000256" key="3">
    <source>
        <dbReference type="SAM" id="SignalP"/>
    </source>
</evidence>
<evidence type="ECO:0000313" key="5">
    <source>
        <dbReference type="Proteomes" id="UP000038009"/>
    </source>
</evidence>
<feature type="region of interest" description="Disordered" evidence="1">
    <location>
        <begin position="356"/>
        <end position="376"/>
    </location>
</feature>
<keyword evidence="2" id="KW-0812">Transmembrane</keyword>
<dbReference type="Proteomes" id="UP000038009">
    <property type="component" value="Unassembled WGS sequence"/>
</dbReference>
<feature type="region of interest" description="Disordered" evidence="1">
    <location>
        <begin position="109"/>
        <end position="134"/>
    </location>
</feature>